<evidence type="ECO:0000256" key="1">
    <source>
        <dbReference type="SAM" id="MobiDB-lite"/>
    </source>
</evidence>
<comment type="caution">
    <text evidence="2">The sequence shown here is derived from an EMBL/GenBank/DDBJ whole genome shotgun (WGS) entry which is preliminary data.</text>
</comment>
<dbReference type="Proteomes" id="UP000693970">
    <property type="component" value="Unassembled WGS sequence"/>
</dbReference>
<accession>A0A9K3L7A1</accession>
<keyword evidence="3" id="KW-1185">Reference proteome</keyword>
<feature type="region of interest" description="Disordered" evidence="1">
    <location>
        <begin position="54"/>
        <end position="131"/>
    </location>
</feature>
<feature type="region of interest" description="Disordered" evidence="1">
    <location>
        <begin position="179"/>
        <end position="211"/>
    </location>
</feature>
<protein>
    <submittedName>
        <fullName evidence="2">Uncharacterized protein</fullName>
    </submittedName>
</protein>
<gene>
    <name evidence="2" type="ORF">IV203_001857</name>
</gene>
<feature type="compositionally biased region" description="Acidic residues" evidence="1">
    <location>
        <begin position="104"/>
        <end position="131"/>
    </location>
</feature>
<name>A0A9K3L7A1_9STRA</name>
<proteinExistence type="predicted"/>
<feature type="compositionally biased region" description="Basic residues" evidence="1">
    <location>
        <begin position="79"/>
        <end position="98"/>
    </location>
</feature>
<feature type="compositionally biased region" description="Basic and acidic residues" evidence="1">
    <location>
        <begin position="59"/>
        <end position="70"/>
    </location>
</feature>
<reference evidence="2" key="2">
    <citation type="submission" date="2021-04" db="EMBL/GenBank/DDBJ databases">
        <authorList>
            <person name="Podell S."/>
        </authorList>
    </citation>
    <scope>NUCLEOTIDE SEQUENCE</scope>
    <source>
        <strain evidence="2">Hildebrandi</strain>
    </source>
</reference>
<reference evidence="2" key="1">
    <citation type="journal article" date="2021" name="Sci. Rep.">
        <title>Diploid genomic architecture of Nitzschia inconspicua, an elite biomass production diatom.</title>
        <authorList>
            <person name="Oliver A."/>
            <person name="Podell S."/>
            <person name="Pinowska A."/>
            <person name="Traller J.C."/>
            <person name="Smith S.R."/>
            <person name="McClure R."/>
            <person name="Beliaev A."/>
            <person name="Bohutskyi P."/>
            <person name="Hill E.A."/>
            <person name="Rabines A."/>
            <person name="Zheng H."/>
            <person name="Allen L.Z."/>
            <person name="Kuo A."/>
            <person name="Grigoriev I.V."/>
            <person name="Allen A.E."/>
            <person name="Hazlebeck D."/>
            <person name="Allen E.E."/>
        </authorList>
    </citation>
    <scope>NUCLEOTIDE SEQUENCE</scope>
    <source>
        <strain evidence="2">Hildebrandi</strain>
    </source>
</reference>
<dbReference type="EMBL" id="JAGRRH010000015">
    <property type="protein sequence ID" value="KAG7357169.1"/>
    <property type="molecule type" value="Genomic_DNA"/>
</dbReference>
<evidence type="ECO:0000313" key="2">
    <source>
        <dbReference type="EMBL" id="KAG7357169.1"/>
    </source>
</evidence>
<evidence type="ECO:0000313" key="3">
    <source>
        <dbReference type="Proteomes" id="UP000693970"/>
    </source>
</evidence>
<organism evidence="2 3">
    <name type="scientific">Nitzschia inconspicua</name>
    <dbReference type="NCBI Taxonomy" id="303405"/>
    <lineage>
        <taxon>Eukaryota</taxon>
        <taxon>Sar</taxon>
        <taxon>Stramenopiles</taxon>
        <taxon>Ochrophyta</taxon>
        <taxon>Bacillariophyta</taxon>
        <taxon>Bacillariophyceae</taxon>
        <taxon>Bacillariophycidae</taxon>
        <taxon>Bacillariales</taxon>
        <taxon>Bacillariaceae</taxon>
        <taxon>Nitzschia</taxon>
    </lineage>
</organism>
<sequence length="295" mass="33536">MEDIPDPQSNDPGLIMRRQYHCQEKEIKVHSDEAEAQINLALLSATFLKNRQMTATAVSKKEKAEKDVAKKASPSAAAKKVKPAQKKQQNHPRRRKRAMKGEGQSDDNEEEKVEEEGEGQSDDNEEEKVEEDAFLEEVKQRAKNWFWTGFIAFAIFGPFVPADQDKKYQLQIFFTADGGIDNPSGKGGRSLLRKKKQEEDDKKKLAAPTSEQNDVKALGANTMTKVMKAGIAQHAANMHYQRNVVSVRQEMILAQCRYNAAMEQNCFWRGQLNSVQLQHADQHTKNHAVCIHWMR</sequence>
<dbReference type="AlphaFoldDB" id="A0A9K3L7A1"/>